<accession>A0A167LAD5</accession>
<feature type="region of interest" description="Disordered" evidence="1">
    <location>
        <begin position="28"/>
        <end position="62"/>
    </location>
</feature>
<dbReference type="InParanoid" id="A0A167LAD5"/>
<dbReference type="Proteomes" id="UP000077315">
    <property type="component" value="Unassembled WGS sequence"/>
</dbReference>
<sequence>MVFLVIVWKRTNMVAAYGFTVDPRHRDIEDQKDSRGKQKNGAGGLTLVGAQISRRPGEYRTT</sequence>
<dbReference type="VEuPathDB" id="FungiDB:PHYBLDRAFT_149145"/>
<dbReference type="EMBL" id="KV440990">
    <property type="protein sequence ID" value="OAD69978.1"/>
    <property type="molecule type" value="Genomic_DNA"/>
</dbReference>
<evidence type="ECO:0000313" key="2">
    <source>
        <dbReference type="EMBL" id="OAD69978.1"/>
    </source>
</evidence>
<evidence type="ECO:0000256" key="1">
    <source>
        <dbReference type="SAM" id="MobiDB-lite"/>
    </source>
</evidence>
<proteinExistence type="predicted"/>
<gene>
    <name evidence="2" type="ORF">PHYBLDRAFT_149145</name>
</gene>
<name>A0A167LAD5_PHYB8</name>
<evidence type="ECO:0000313" key="3">
    <source>
        <dbReference type="Proteomes" id="UP000077315"/>
    </source>
</evidence>
<protein>
    <submittedName>
        <fullName evidence="2">Uncharacterized protein</fullName>
    </submittedName>
</protein>
<reference evidence="3" key="1">
    <citation type="submission" date="2015-06" db="EMBL/GenBank/DDBJ databases">
        <title>Expansion of signal transduction pathways in fungi by whole-genome duplication.</title>
        <authorList>
            <consortium name="DOE Joint Genome Institute"/>
            <person name="Corrochano L.M."/>
            <person name="Kuo A."/>
            <person name="Marcet-Houben M."/>
            <person name="Polaino S."/>
            <person name="Salamov A."/>
            <person name="Villalobos J.M."/>
            <person name="Alvarez M.I."/>
            <person name="Avalos J."/>
            <person name="Benito E.P."/>
            <person name="Benoit I."/>
            <person name="Burger G."/>
            <person name="Camino L.P."/>
            <person name="Canovas D."/>
            <person name="Cerda-Olmedo E."/>
            <person name="Cheng J.-F."/>
            <person name="Dominguez A."/>
            <person name="Elias M."/>
            <person name="Eslava A.P."/>
            <person name="Glaser F."/>
            <person name="Grimwood J."/>
            <person name="Gutierrez G."/>
            <person name="Heitman J."/>
            <person name="Henrissat B."/>
            <person name="Iturriaga E.A."/>
            <person name="Lang B.F."/>
            <person name="Lavin J.L."/>
            <person name="Lee S."/>
            <person name="Li W."/>
            <person name="Lindquist E."/>
            <person name="Lopez-Garcia S."/>
            <person name="Luque E.M."/>
            <person name="Marcos A.T."/>
            <person name="Martin J."/>
            <person name="McCluskey K."/>
            <person name="Medina H.R."/>
            <person name="Miralles-Duran A."/>
            <person name="Miyazaki A."/>
            <person name="Munoz-Torres E."/>
            <person name="Oguiza J.A."/>
            <person name="Ohm R."/>
            <person name="Olmedo M."/>
            <person name="Orejas M."/>
            <person name="Ortiz-Castellanos L."/>
            <person name="Pisabarro A.G."/>
            <person name="Rodriguez-Romero J."/>
            <person name="Ruiz-Herrera J."/>
            <person name="Ruiz-Vazquez R."/>
            <person name="Sanz C."/>
            <person name="Schackwitz W."/>
            <person name="Schmutz J."/>
            <person name="Shahriari M."/>
            <person name="Shelest E."/>
            <person name="Silva-Franco F."/>
            <person name="Soanes D."/>
            <person name="Syed K."/>
            <person name="Tagua V.G."/>
            <person name="Talbot N.J."/>
            <person name="Thon M."/>
            <person name="De vries R.P."/>
            <person name="Wiebenga A."/>
            <person name="Yadav J.S."/>
            <person name="Braun E.L."/>
            <person name="Baker S."/>
            <person name="Garre V."/>
            <person name="Horwitz B."/>
            <person name="Torres-Martinez S."/>
            <person name="Idnurm A."/>
            <person name="Herrera-Estrella A."/>
            <person name="Gabaldon T."/>
            <person name="Grigoriev I.V."/>
        </authorList>
    </citation>
    <scope>NUCLEOTIDE SEQUENCE [LARGE SCALE GENOMIC DNA]</scope>
    <source>
        <strain evidence="3">NRRL 1555(-)</strain>
    </source>
</reference>
<dbReference type="RefSeq" id="XP_018288018.1">
    <property type="nucleotide sequence ID" value="XM_018432223.1"/>
</dbReference>
<organism evidence="2 3">
    <name type="scientific">Phycomyces blakesleeanus (strain ATCC 8743b / DSM 1359 / FGSC 10004 / NBRC 33097 / NRRL 1555)</name>
    <dbReference type="NCBI Taxonomy" id="763407"/>
    <lineage>
        <taxon>Eukaryota</taxon>
        <taxon>Fungi</taxon>
        <taxon>Fungi incertae sedis</taxon>
        <taxon>Mucoromycota</taxon>
        <taxon>Mucoromycotina</taxon>
        <taxon>Mucoromycetes</taxon>
        <taxon>Mucorales</taxon>
        <taxon>Phycomycetaceae</taxon>
        <taxon>Phycomyces</taxon>
    </lineage>
</organism>
<dbReference type="GeneID" id="28993129"/>
<dbReference type="AlphaFoldDB" id="A0A167LAD5"/>
<keyword evidence="3" id="KW-1185">Reference proteome</keyword>